<dbReference type="Proteomes" id="UP000231232">
    <property type="component" value="Unassembled WGS sequence"/>
</dbReference>
<sequence>KYNSTQWYFQSNITNLSQGNYTYYGWANDSAGNSNYTYDTTEPDIGEYNSTSPRVYSYGGCCDFSVKIEPSSMCGYLSRTQNYILTVSNNMADNTSFNISVLDAGSGENSGGFNSLWASYASQIFVAGGGGSNSTQISITPDRAGVFRFKVNLTQNNSADCWRADYGHIKICSPFAKASKNISKYNETCQNVVLTSSGFCQGNQTLNKIMADVTGAGNATINLGSQADLNSTIIKNNQSQLVNPIQISGTNITFGVNSSVSSQYFIYFANNTQMNQTRTHYFGLVSGSNPGLIASSVLENPCKLAFYTYAFEPNYCNIQLISSTGSKSVDGQFTGTIYWWLRNDSLSTDYLQCNCNYSELWVVGVDPF</sequence>
<feature type="non-terminal residue" evidence="1">
    <location>
        <position position="1"/>
    </location>
</feature>
<evidence type="ECO:0000313" key="1">
    <source>
        <dbReference type="EMBL" id="PJC01424.1"/>
    </source>
</evidence>
<proteinExistence type="predicted"/>
<organism evidence="1 2">
    <name type="scientific">Huberarchaeum crystalense</name>
    <dbReference type="NCBI Taxonomy" id="2014257"/>
    <lineage>
        <taxon>Archaea</taxon>
        <taxon>Candidatus Huberarchaeota</taxon>
        <taxon>Candidatus Huberarchaeia</taxon>
        <taxon>Candidatus Huberarchaeales</taxon>
        <taxon>Candidatus Huberarchaeaceae</taxon>
        <taxon>Candidatus Huberarchaeum</taxon>
    </lineage>
</organism>
<evidence type="ECO:0000313" key="2">
    <source>
        <dbReference type="Proteomes" id="UP000231232"/>
    </source>
</evidence>
<comment type="caution">
    <text evidence="1">The sequence shown here is derived from an EMBL/GenBank/DDBJ whole genome shotgun (WGS) entry which is preliminary data.</text>
</comment>
<protein>
    <submittedName>
        <fullName evidence="1">Uncharacterized protein</fullName>
    </submittedName>
</protein>
<dbReference type="EMBL" id="PFSX01000031">
    <property type="protein sequence ID" value="PJC01424.1"/>
    <property type="molecule type" value="Genomic_DNA"/>
</dbReference>
<dbReference type="AlphaFoldDB" id="A0A2H9RD58"/>
<accession>A0A2H9RD58</accession>
<name>A0A2H9RD58_HUBC1</name>
<gene>
    <name evidence="1" type="ORF">CO072_01300</name>
</gene>
<reference evidence="2" key="1">
    <citation type="submission" date="2017-09" db="EMBL/GenBank/DDBJ databases">
        <title>Depth-based differentiation of microbial function through sediment-hosted aquifers and enrichment of novel symbionts in the deep terrestrial subsurface.</title>
        <authorList>
            <person name="Probst A.J."/>
            <person name="Ladd B."/>
            <person name="Jarett J.K."/>
            <person name="Geller-Mcgrath D.E."/>
            <person name="Sieber C.M.K."/>
            <person name="Emerson J.B."/>
            <person name="Anantharaman K."/>
            <person name="Thomas B.C."/>
            <person name="Malmstrom R."/>
            <person name="Stieglmeier M."/>
            <person name="Klingl A."/>
            <person name="Woyke T."/>
            <person name="Ryan C.M."/>
            <person name="Banfield J.F."/>
        </authorList>
    </citation>
    <scope>NUCLEOTIDE SEQUENCE [LARGE SCALE GENOMIC DNA]</scope>
</reference>